<organism evidence="1 2">
    <name type="scientific">Candidatus Competibacter phosphatis</name>
    <dbReference type="NCBI Taxonomy" id="221280"/>
    <lineage>
        <taxon>Bacteria</taxon>
        <taxon>Pseudomonadati</taxon>
        <taxon>Pseudomonadota</taxon>
        <taxon>Gammaproteobacteria</taxon>
        <taxon>Candidatus Competibacteraceae</taxon>
        <taxon>Candidatus Competibacter</taxon>
    </lineage>
</organism>
<comment type="caution">
    <text evidence="1">The sequence shown here is derived from an EMBL/GenBank/DDBJ whole genome shotgun (WGS) entry which is preliminary data.</text>
</comment>
<evidence type="ECO:0000313" key="1">
    <source>
        <dbReference type="EMBL" id="NMQ20806.1"/>
    </source>
</evidence>
<reference evidence="1 2" key="1">
    <citation type="submission" date="2019-03" db="EMBL/GenBank/DDBJ databases">
        <title>Metabolic reconstructions from genomes of highly enriched 'Candidatus Accumulibacter' and 'Candidatus Competibacter' bioreactor populations.</title>
        <authorList>
            <person name="Annavajhala M.K."/>
            <person name="Welles L."/>
            <person name="Abbas B."/>
            <person name="Sorokin D."/>
            <person name="Park H."/>
            <person name="Van Loosdrecht M."/>
            <person name="Chandran K."/>
        </authorList>
    </citation>
    <scope>NUCLEOTIDE SEQUENCE [LARGE SCALE GENOMIC DNA]</scope>
    <source>
        <strain evidence="1 2">SBR_G</strain>
    </source>
</reference>
<sequence length="137" mass="15559">MAGDDAFSPVLKVWIYPTDEQLQDDTESNAQVRPPVDISWFNRLMEPASGPLKPADLMPVIAGLTNLLKANYFAEIDRLLKSVKVSDAAPEMLVALLRTTYPARHKLLRHWLKLLRDVRAEFADRHLDGERILRGLI</sequence>
<protein>
    <submittedName>
        <fullName evidence="1">Uncharacterized protein</fullName>
    </submittedName>
</protein>
<gene>
    <name evidence="1" type="ORF">E4P82_17365</name>
</gene>
<name>A0ABX1TQ66_9GAMM</name>
<accession>A0ABX1TQ66</accession>
<evidence type="ECO:0000313" key="2">
    <source>
        <dbReference type="Proteomes" id="UP000760480"/>
    </source>
</evidence>
<proteinExistence type="predicted"/>
<dbReference type="EMBL" id="SPMZ01000064">
    <property type="protein sequence ID" value="NMQ20806.1"/>
    <property type="molecule type" value="Genomic_DNA"/>
</dbReference>
<keyword evidence="2" id="KW-1185">Reference proteome</keyword>
<dbReference type="Proteomes" id="UP000760480">
    <property type="component" value="Unassembled WGS sequence"/>
</dbReference>